<dbReference type="Proteomes" id="UP000609121">
    <property type="component" value="Unassembled WGS sequence"/>
</dbReference>
<organism evidence="2 3">
    <name type="scientific">Mangrovicoccus algicola</name>
    <dbReference type="NCBI Taxonomy" id="2771008"/>
    <lineage>
        <taxon>Bacteria</taxon>
        <taxon>Pseudomonadati</taxon>
        <taxon>Pseudomonadota</taxon>
        <taxon>Alphaproteobacteria</taxon>
        <taxon>Rhodobacterales</taxon>
        <taxon>Paracoccaceae</taxon>
        <taxon>Mangrovicoccus</taxon>
    </lineage>
</organism>
<evidence type="ECO:0000259" key="1">
    <source>
        <dbReference type="Pfam" id="PF01738"/>
    </source>
</evidence>
<gene>
    <name evidence="2" type="ORF">ICN82_18905</name>
</gene>
<dbReference type="RefSeq" id="WP_193186140.1">
    <property type="nucleotide sequence ID" value="NZ_JACVXA010000081.1"/>
</dbReference>
<feature type="domain" description="Dienelactone hydrolase" evidence="1">
    <location>
        <begin position="187"/>
        <end position="268"/>
    </location>
</feature>
<sequence>MRRALILAAAGAVLLAAALAGNALRHRAGLVLETRDLAGLAAMLQPGIRLVRPAGDGPHPAALLLSGCDGVHDNMDWWAGMLARGGRAAAILDSHAPRGLDRLSSWRLVCAGQVLPGGERAGDAIAGLETLAAMPGPAPPGTLLLGASHGGWAVLEALADLITGEVPQGVEGWQSPPRDLLAGIGGAVLLYPYCGVLNTAARGDWHGAPPLLMILAGQDSIVSTPDCLDLAEALRARGARITVRVLAGADHGFDQREKAALSPLVFDAGLRAQAAAEVAAFLAGLPPA</sequence>
<dbReference type="InterPro" id="IPR029058">
    <property type="entry name" value="AB_hydrolase_fold"/>
</dbReference>
<dbReference type="InterPro" id="IPR002925">
    <property type="entry name" value="Dienelactn_hydro"/>
</dbReference>
<evidence type="ECO:0000313" key="2">
    <source>
        <dbReference type="EMBL" id="MBE3640279.1"/>
    </source>
</evidence>
<protein>
    <submittedName>
        <fullName evidence="2">Dienelactone hydrolase family protein</fullName>
    </submittedName>
</protein>
<dbReference type="EMBL" id="JACVXA010000081">
    <property type="protein sequence ID" value="MBE3640279.1"/>
    <property type="molecule type" value="Genomic_DNA"/>
</dbReference>
<dbReference type="GO" id="GO:0016787">
    <property type="term" value="F:hydrolase activity"/>
    <property type="evidence" value="ECO:0007669"/>
    <property type="project" value="UniProtKB-KW"/>
</dbReference>
<reference evidence="2" key="1">
    <citation type="submission" date="2020-09" db="EMBL/GenBank/DDBJ databases">
        <title>A novel bacterium of genus Mangrovicoccus, isolated from South China Sea.</title>
        <authorList>
            <person name="Huang H."/>
            <person name="Mo K."/>
            <person name="Hu Y."/>
        </authorList>
    </citation>
    <scope>NUCLEOTIDE SEQUENCE</scope>
    <source>
        <strain evidence="2">HB182678</strain>
    </source>
</reference>
<accession>A0A8J6Z0G1</accession>
<keyword evidence="3" id="KW-1185">Reference proteome</keyword>
<dbReference type="SUPFAM" id="SSF53474">
    <property type="entry name" value="alpha/beta-Hydrolases"/>
    <property type="match status" value="1"/>
</dbReference>
<proteinExistence type="predicted"/>
<evidence type="ECO:0000313" key="3">
    <source>
        <dbReference type="Proteomes" id="UP000609121"/>
    </source>
</evidence>
<dbReference type="AlphaFoldDB" id="A0A8J6Z0G1"/>
<dbReference type="Gene3D" id="3.40.50.1820">
    <property type="entry name" value="alpha/beta hydrolase"/>
    <property type="match status" value="1"/>
</dbReference>
<comment type="caution">
    <text evidence="2">The sequence shown here is derived from an EMBL/GenBank/DDBJ whole genome shotgun (WGS) entry which is preliminary data.</text>
</comment>
<keyword evidence="2" id="KW-0378">Hydrolase</keyword>
<name>A0A8J6Z0G1_9RHOB</name>
<dbReference type="Pfam" id="PF01738">
    <property type="entry name" value="DLH"/>
    <property type="match status" value="1"/>
</dbReference>